<dbReference type="PRINTS" id="PR00160">
    <property type="entry name" value="GLUTAREDOXIN"/>
</dbReference>
<name>A0A5E4MFT8_9HEMI</name>
<keyword evidence="3" id="KW-0676">Redox-active center</keyword>
<keyword evidence="2" id="KW-1015">Disulfide bond</keyword>
<reference evidence="5 6" key="1">
    <citation type="submission" date="2019-08" db="EMBL/GenBank/DDBJ databases">
        <authorList>
            <person name="Alioto T."/>
            <person name="Alioto T."/>
            <person name="Gomez Garrido J."/>
        </authorList>
    </citation>
    <scope>NUCLEOTIDE SEQUENCE [LARGE SCALE GENOMIC DNA]</scope>
</reference>
<dbReference type="PANTHER" id="PTHR34386:SF1">
    <property type="entry name" value="GLUTAREDOXIN-LIKE PROTEIN NRDH"/>
    <property type="match status" value="1"/>
</dbReference>
<dbReference type="InterPro" id="IPR002109">
    <property type="entry name" value="Glutaredoxin"/>
</dbReference>
<dbReference type="GO" id="GO:0045454">
    <property type="term" value="P:cell redox homeostasis"/>
    <property type="evidence" value="ECO:0007669"/>
    <property type="project" value="TreeGrafter"/>
</dbReference>
<evidence type="ECO:0000256" key="1">
    <source>
        <dbReference type="ARBA" id="ARBA00002549"/>
    </source>
</evidence>
<evidence type="ECO:0000256" key="2">
    <source>
        <dbReference type="ARBA" id="ARBA00023157"/>
    </source>
</evidence>
<organism evidence="5 6">
    <name type="scientific">Cinara cedri</name>
    <dbReference type="NCBI Taxonomy" id="506608"/>
    <lineage>
        <taxon>Eukaryota</taxon>
        <taxon>Metazoa</taxon>
        <taxon>Ecdysozoa</taxon>
        <taxon>Arthropoda</taxon>
        <taxon>Hexapoda</taxon>
        <taxon>Insecta</taxon>
        <taxon>Pterygota</taxon>
        <taxon>Neoptera</taxon>
        <taxon>Paraneoptera</taxon>
        <taxon>Hemiptera</taxon>
        <taxon>Sternorrhyncha</taxon>
        <taxon>Aphidomorpha</taxon>
        <taxon>Aphidoidea</taxon>
        <taxon>Aphididae</taxon>
        <taxon>Lachninae</taxon>
        <taxon>Cinara</taxon>
    </lineage>
</organism>
<dbReference type="InterPro" id="IPR011767">
    <property type="entry name" value="GLR_AS"/>
</dbReference>
<dbReference type="InterPro" id="IPR036249">
    <property type="entry name" value="Thioredoxin-like_sf"/>
</dbReference>
<dbReference type="GO" id="GO:0009055">
    <property type="term" value="F:electron transfer activity"/>
    <property type="evidence" value="ECO:0007669"/>
    <property type="project" value="TreeGrafter"/>
</dbReference>
<dbReference type="Proteomes" id="UP000325440">
    <property type="component" value="Unassembled WGS sequence"/>
</dbReference>
<sequence>MNKNIVIYIKHGCPYCTRAKKLLNQKGFQYKEIDVIKNPDLFSQIKSEYNVRTVPQIFIVDEDGNYIYHIAGSDKLIDLENTGKLDAMLHYGNDTDIIAGADNSTEHGECGLLNNNVDDLI</sequence>
<dbReference type="PANTHER" id="PTHR34386">
    <property type="entry name" value="GLUTAREDOXIN"/>
    <property type="match status" value="1"/>
</dbReference>
<dbReference type="Gene3D" id="3.40.30.10">
    <property type="entry name" value="Glutaredoxin"/>
    <property type="match status" value="1"/>
</dbReference>
<dbReference type="AlphaFoldDB" id="A0A5E4MFT8"/>
<dbReference type="PROSITE" id="PS00195">
    <property type="entry name" value="GLUTAREDOXIN_1"/>
    <property type="match status" value="1"/>
</dbReference>
<evidence type="ECO:0000256" key="3">
    <source>
        <dbReference type="ARBA" id="ARBA00023284"/>
    </source>
</evidence>
<evidence type="ECO:0000259" key="4">
    <source>
        <dbReference type="Pfam" id="PF00462"/>
    </source>
</evidence>
<accession>A0A5E4MFT8</accession>
<dbReference type="InterPro" id="IPR014025">
    <property type="entry name" value="Glutaredoxin_subgr"/>
</dbReference>
<evidence type="ECO:0000313" key="5">
    <source>
        <dbReference type="EMBL" id="VVC31019.1"/>
    </source>
</evidence>
<dbReference type="EMBL" id="CABPRJ010000562">
    <property type="protein sequence ID" value="VVC31019.1"/>
    <property type="molecule type" value="Genomic_DNA"/>
</dbReference>
<evidence type="ECO:0000313" key="6">
    <source>
        <dbReference type="Proteomes" id="UP000325440"/>
    </source>
</evidence>
<dbReference type="PROSITE" id="PS51354">
    <property type="entry name" value="GLUTAREDOXIN_2"/>
    <property type="match status" value="1"/>
</dbReference>
<comment type="function">
    <text evidence="1">Has a glutathione-disulfide oxidoreductase activity in the presence of NADPH and glutathione reductase. Reduces low molecular weight disulfides and proteins.</text>
</comment>
<keyword evidence="6" id="KW-1185">Reference proteome</keyword>
<gene>
    <name evidence="5" type="ORF">CINCED_3A011816</name>
</gene>
<dbReference type="OrthoDB" id="8194394at2759"/>
<dbReference type="SUPFAM" id="SSF52833">
    <property type="entry name" value="Thioredoxin-like"/>
    <property type="match status" value="1"/>
</dbReference>
<protein>
    <submittedName>
        <fullName evidence="5">Glutaredoxin,Thioredoxin-like fold,Glutaredoxin active site,Glutaredoxin subgroup</fullName>
    </submittedName>
</protein>
<feature type="domain" description="Glutaredoxin" evidence="4">
    <location>
        <begin position="5"/>
        <end position="61"/>
    </location>
</feature>
<proteinExistence type="predicted"/>
<dbReference type="InterPro" id="IPR051548">
    <property type="entry name" value="Grx-like_ET"/>
</dbReference>
<dbReference type="Pfam" id="PF00462">
    <property type="entry name" value="Glutaredoxin"/>
    <property type="match status" value="1"/>
</dbReference>